<dbReference type="EMBL" id="CP007142">
    <property type="protein sequence ID" value="AJQ94006.1"/>
    <property type="molecule type" value="Genomic_DNA"/>
</dbReference>
<protein>
    <recommendedName>
        <fullName evidence="3">SOS-response cell division inhibitor, blocks FtsZ ring formation</fullName>
    </recommendedName>
</protein>
<evidence type="ECO:0000313" key="2">
    <source>
        <dbReference type="Proteomes" id="UP000032266"/>
    </source>
</evidence>
<keyword evidence="2" id="KW-1185">Reference proteome</keyword>
<dbReference type="HOGENOM" id="CLU_064653_3_0_6"/>
<dbReference type="Pfam" id="PF03846">
    <property type="entry name" value="SulA"/>
    <property type="match status" value="1"/>
</dbReference>
<dbReference type="SUPFAM" id="SSF52540">
    <property type="entry name" value="P-loop containing nucleoside triphosphate hydrolases"/>
    <property type="match status" value="1"/>
</dbReference>
<reference evidence="1 2" key="1">
    <citation type="submission" date="2014-01" db="EMBL/GenBank/DDBJ databases">
        <title>Full genme sequencing of cellulolytic bacterium Gynuella sunshinyii YC6258T gen. nov., sp. nov.</title>
        <authorList>
            <person name="Khan H."/>
            <person name="Chung E.J."/>
            <person name="Chung Y.R."/>
        </authorList>
    </citation>
    <scope>NUCLEOTIDE SEQUENCE [LARGE SCALE GENOMIC DNA]</scope>
    <source>
        <strain evidence="1 2">YC6258</strain>
    </source>
</reference>
<organism evidence="1 2">
    <name type="scientific">Gynuella sunshinyii YC6258</name>
    <dbReference type="NCBI Taxonomy" id="1445510"/>
    <lineage>
        <taxon>Bacteria</taxon>
        <taxon>Pseudomonadati</taxon>
        <taxon>Pseudomonadota</taxon>
        <taxon>Gammaproteobacteria</taxon>
        <taxon>Oceanospirillales</taxon>
        <taxon>Saccharospirillaceae</taxon>
        <taxon>Gynuella</taxon>
    </lineage>
</organism>
<dbReference type="Proteomes" id="UP000032266">
    <property type="component" value="Chromosome"/>
</dbReference>
<dbReference type="GO" id="GO:0009432">
    <property type="term" value="P:SOS response"/>
    <property type="evidence" value="ECO:0007669"/>
    <property type="project" value="InterPro"/>
</dbReference>
<sequence length="213" mass="23926">MDLLQTLTDSGQVWSGNSWLRHSTRTCSTGYPSLDAELPGGGWPLGAITEVLCSHPGQGELRLILPCLAKLGQQDDRWQFWLNPPYQPHGLGLLHWGLQPERQLIVRCERSDDLLWSIEQALLSGGSNAVIAWAEALNKAQLRRIQLAAEKNLLPVFLLRPLRYQDAPSTAALRLSLYNQGRNQLCLHILKSRGAWVREQQILPVPLFHDAEC</sequence>
<dbReference type="STRING" id="1445510.YC6258_01962"/>
<dbReference type="AlphaFoldDB" id="A0A0C5VIB4"/>
<dbReference type="Gene3D" id="3.40.50.300">
    <property type="entry name" value="P-loop containing nucleotide triphosphate hydrolases"/>
    <property type="match status" value="1"/>
</dbReference>
<dbReference type="InterPro" id="IPR047610">
    <property type="entry name" value="ImuA_translesion"/>
</dbReference>
<dbReference type="PIRSF" id="PIRSF037290">
    <property type="entry name" value="UCP037290"/>
    <property type="match status" value="1"/>
</dbReference>
<dbReference type="OrthoDB" id="9811176at2"/>
<gene>
    <name evidence="1" type="ORF">YC6258_01962</name>
</gene>
<dbReference type="KEGG" id="gsn:YC6258_01962"/>
<accession>A0A0C5VIB4</accession>
<dbReference type="RefSeq" id="WP_052830168.1">
    <property type="nucleotide sequence ID" value="NZ_CP007142.1"/>
</dbReference>
<dbReference type="GO" id="GO:0051782">
    <property type="term" value="P:negative regulation of cell division"/>
    <property type="evidence" value="ECO:0007669"/>
    <property type="project" value="InterPro"/>
</dbReference>
<evidence type="ECO:0008006" key="3">
    <source>
        <dbReference type="Google" id="ProtNLM"/>
    </source>
</evidence>
<dbReference type="InterPro" id="IPR004596">
    <property type="entry name" value="Cell_div_suppressor_SulA"/>
</dbReference>
<dbReference type="NCBIfam" id="NF033429">
    <property type="entry name" value="ImuA_translesion"/>
    <property type="match status" value="1"/>
</dbReference>
<name>A0A0C5VIB4_9GAMM</name>
<dbReference type="PATRIC" id="fig|1445510.3.peg.1919"/>
<dbReference type="InterPro" id="IPR027417">
    <property type="entry name" value="P-loop_NTPase"/>
</dbReference>
<proteinExistence type="predicted"/>
<evidence type="ECO:0000313" key="1">
    <source>
        <dbReference type="EMBL" id="AJQ94006.1"/>
    </source>
</evidence>
<dbReference type="InterPro" id="IPR017166">
    <property type="entry name" value="UCP037290"/>
</dbReference>